<keyword evidence="5" id="KW-1185">Reference proteome</keyword>
<dbReference type="SUPFAM" id="SSF81383">
    <property type="entry name" value="F-box domain"/>
    <property type="match status" value="1"/>
</dbReference>
<keyword evidence="1" id="KW-0880">Kelch repeat</keyword>
<dbReference type="PANTHER" id="PTHR46344:SF4">
    <property type="entry name" value="OS07G0153400 PROTEIN"/>
    <property type="match status" value="1"/>
</dbReference>
<evidence type="ECO:0000256" key="1">
    <source>
        <dbReference type="ARBA" id="ARBA00022441"/>
    </source>
</evidence>
<dbReference type="InterPro" id="IPR015915">
    <property type="entry name" value="Kelch-typ_b-propeller"/>
</dbReference>
<accession>A0AA86TGU7</accession>
<reference evidence="4" key="1">
    <citation type="submission" date="2023-10" db="EMBL/GenBank/DDBJ databases">
        <authorList>
            <person name="Domelevo Entfellner J.-B."/>
        </authorList>
    </citation>
    <scope>NUCLEOTIDE SEQUENCE</scope>
</reference>
<dbReference type="InterPro" id="IPR036047">
    <property type="entry name" value="F-box-like_dom_sf"/>
</dbReference>
<evidence type="ECO:0000313" key="5">
    <source>
        <dbReference type="Proteomes" id="UP001189624"/>
    </source>
</evidence>
<dbReference type="PANTHER" id="PTHR46344">
    <property type="entry name" value="OS02G0202900 PROTEIN"/>
    <property type="match status" value="1"/>
</dbReference>
<sequence>MEDKTPLPLAFPSPTHFQRILHLATIIHTSLFSPLSLSLSHHLIPLFHSLLSPPSHTIYCNANIMVYFEGEKEQKDLIPGLPNEIAELCLLHVPYPYQALSRSVSSTWNRAITHPSFIFSKKTLSHPNLFVLAFHSKTGKHQWQALDPSSGRWFVLPQMPSPEDTRPSALACAALPRQGNLVVVNGTETLAYRAATNQWSAAAAGPCGRTLVAVQGVEGRIVVLGRDGTGVYDAESDTWRKGRALGRELERYEVVAVEGKIYVTEGWWWPFMFRPRGWVYEVERDTWREMGIGMREGWSGVGVAVGGRVFLIPEYGDSPVKVYDEKQDTWHVVGGGRFPREVIKRPFCATGLDDRIYVASCGLNVAIGSVNVVPNMDDEVKGSGGGVEVNVTWKVVEAPRAFREFSPCSCQVLYA</sequence>
<dbReference type="Proteomes" id="UP001189624">
    <property type="component" value="Chromosome 9"/>
</dbReference>
<evidence type="ECO:0000259" key="3">
    <source>
        <dbReference type="SMART" id="SM00256"/>
    </source>
</evidence>
<dbReference type="EMBL" id="OY731406">
    <property type="protein sequence ID" value="CAJ1973814.1"/>
    <property type="molecule type" value="Genomic_DNA"/>
</dbReference>
<proteinExistence type="predicted"/>
<keyword evidence="2" id="KW-0677">Repeat</keyword>
<dbReference type="Pfam" id="PF00646">
    <property type="entry name" value="F-box"/>
    <property type="match status" value="1"/>
</dbReference>
<gene>
    <name evidence="4" type="ORF">AYBTSS11_LOCUS25880</name>
</gene>
<protein>
    <recommendedName>
        <fullName evidence="3">F-box domain-containing protein</fullName>
    </recommendedName>
</protein>
<organism evidence="4 5">
    <name type="scientific">Sphenostylis stenocarpa</name>
    <dbReference type="NCBI Taxonomy" id="92480"/>
    <lineage>
        <taxon>Eukaryota</taxon>
        <taxon>Viridiplantae</taxon>
        <taxon>Streptophyta</taxon>
        <taxon>Embryophyta</taxon>
        <taxon>Tracheophyta</taxon>
        <taxon>Spermatophyta</taxon>
        <taxon>Magnoliopsida</taxon>
        <taxon>eudicotyledons</taxon>
        <taxon>Gunneridae</taxon>
        <taxon>Pentapetalae</taxon>
        <taxon>rosids</taxon>
        <taxon>fabids</taxon>
        <taxon>Fabales</taxon>
        <taxon>Fabaceae</taxon>
        <taxon>Papilionoideae</taxon>
        <taxon>50 kb inversion clade</taxon>
        <taxon>NPAAA clade</taxon>
        <taxon>indigoferoid/millettioid clade</taxon>
        <taxon>Phaseoleae</taxon>
        <taxon>Sphenostylis</taxon>
    </lineage>
</organism>
<name>A0AA86TGU7_9FABA</name>
<dbReference type="SMART" id="SM00256">
    <property type="entry name" value="FBOX"/>
    <property type="match status" value="1"/>
</dbReference>
<dbReference type="Gramene" id="rna-AYBTSS11_LOCUS25880">
    <property type="protein sequence ID" value="CAJ1973814.1"/>
    <property type="gene ID" value="gene-AYBTSS11_LOCUS25880"/>
</dbReference>
<feature type="domain" description="F-box" evidence="3">
    <location>
        <begin position="81"/>
        <end position="121"/>
    </location>
</feature>
<dbReference type="CDD" id="cd22152">
    <property type="entry name" value="F-box_AtAFR-like"/>
    <property type="match status" value="1"/>
</dbReference>
<dbReference type="Gene3D" id="2.120.10.80">
    <property type="entry name" value="Kelch-type beta propeller"/>
    <property type="match status" value="1"/>
</dbReference>
<evidence type="ECO:0000256" key="2">
    <source>
        <dbReference type="ARBA" id="ARBA00022737"/>
    </source>
</evidence>
<dbReference type="SUPFAM" id="SSF117281">
    <property type="entry name" value="Kelch motif"/>
    <property type="match status" value="1"/>
</dbReference>
<dbReference type="InterPro" id="IPR001810">
    <property type="entry name" value="F-box_dom"/>
</dbReference>
<evidence type="ECO:0000313" key="4">
    <source>
        <dbReference type="EMBL" id="CAJ1973814.1"/>
    </source>
</evidence>
<dbReference type="AlphaFoldDB" id="A0AA86TGU7"/>